<evidence type="ECO:0000256" key="1">
    <source>
        <dbReference type="SAM" id="MobiDB-lite"/>
    </source>
</evidence>
<name>A0A4C1WIS0_EUMVA</name>
<keyword evidence="3" id="KW-1185">Reference proteome</keyword>
<evidence type="ECO:0000313" key="3">
    <source>
        <dbReference type="Proteomes" id="UP000299102"/>
    </source>
</evidence>
<proteinExistence type="predicted"/>
<sequence>MRPSSHLSVGRRVRRRALPYGTLSVINKVTVTANARGISHCLRGADADLYRRGPRRPRPLPGRVVGPDALLRPRPKRVLPSDGRDASAELWDEMAEAI</sequence>
<dbReference type="AlphaFoldDB" id="A0A4C1WIS0"/>
<protein>
    <submittedName>
        <fullName evidence="2">Uncharacterized protein</fullName>
    </submittedName>
</protein>
<gene>
    <name evidence="2" type="ORF">EVAR_37080_1</name>
</gene>
<reference evidence="2 3" key="1">
    <citation type="journal article" date="2019" name="Commun. Biol.">
        <title>The bagworm genome reveals a unique fibroin gene that provides high tensile strength.</title>
        <authorList>
            <person name="Kono N."/>
            <person name="Nakamura H."/>
            <person name="Ohtoshi R."/>
            <person name="Tomita M."/>
            <person name="Numata K."/>
            <person name="Arakawa K."/>
        </authorList>
    </citation>
    <scope>NUCLEOTIDE SEQUENCE [LARGE SCALE GENOMIC DNA]</scope>
</reference>
<feature type="region of interest" description="Disordered" evidence="1">
    <location>
        <begin position="50"/>
        <end position="85"/>
    </location>
</feature>
<comment type="caution">
    <text evidence="2">The sequence shown here is derived from an EMBL/GenBank/DDBJ whole genome shotgun (WGS) entry which is preliminary data.</text>
</comment>
<organism evidence="2 3">
    <name type="scientific">Eumeta variegata</name>
    <name type="common">Bagworm moth</name>
    <name type="synonym">Eumeta japonica</name>
    <dbReference type="NCBI Taxonomy" id="151549"/>
    <lineage>
        <taxon>Eukaryota</taxon>
        <taxon>Metazoa</taxon>
        <taxon>Ecdysozoa</taxon>
        <taxon>Arthropoda</taxon>
        <taxon>Hexapoda</taxon>
        <taxon>Insecta</taxon>
        <taxon>Pterygota</taxon>
        <taxon>Neoptera</taxon>
        <taxon>Endopterygota</taxon>
        <taxon>Lepidoptera</taxon>
        <taxon>Glossata</taxon>
        <taxon>Ditrysia</taxon>
        <taxon>Tineoidea</taxon>
        <taxon>Psychidae</taxon>
        <taxon>Oiketicinae</taxon>
        <taxon>Eumeta</taxon>
    </lineage>
</organism>
<accession>A0A4C1WIS0</accession>
<dbReference type="EMBL" id="BGZK01000555">
    <property type="protein sequence ID" value="GBP49995.1"/>
    <property type="molecule type" value="Genomic_DNA"/>
</dbReference>
<dbReference type="Proteomes" id="UP000299102">
    <property type="component" value="Unassembled WGS sequence"/>
</dbReference>
<evidence type="ECO:0000313" key="2">
    <source>
        <dbReference type="EMBL" id="GBP49995.1"/>
    </source>
</evidence>